<keyword evidence="1" id="KW-0472">Membrane</keyword>
<keyword evidence="1" id="KW-0812">Transmembrane</keyword>
<evidence type="ECO:0008006" key="4">
    <source>
        <dbReference type="Google" id="ProtNLM"/>
    </source>
</evidence>
<name>A0ABW4SJA5_9BACL</name>
<dbReference type="EMBL" id="JBHUGI010000032">
    <property type="protein sequence ID" value="MFD1929074.1"/>
    <property type="molecule type" value="Genomic_DNA"/>
</dbReference>
<evidence type="ECO:0000256" key="1">
    <source>
        <dbReference type="SAM" id="Phobius"/>
    </source>
</evidence>
<dbReference type="RefSeq" id="WP_381538887.1">
    <property type="nucleotide sequence ID" value="NZ_JBHUGI010000032.1"/>
</dbReference>
<protein>
    <recommendedName>
        <fullName evidence="4">ABC-2 family transporter protein</fullName>
    </recommendedName>
</protein>
<feature type="transmembrane region" description="Helical" evidence="1">
    <location>
        <begin position="158"/>
        <end position="182"/>
    </location>
</feature>
<dbReference type="Proteomes" id="UP001597218">
    <property type="component" value="Unassembled WGS sequence"/>
</dbReference>
<evidence type="ECO:0000313" key="2">
    <source>
        <dbReference type="EMBL" id="MFD1929074.1"/>
    </source>
</evidence>
<keyword evidence="3" id="KW-1185">Reference proteome</keyword>
<comment type="caution">
    <text evidence="2">The sequence shown here is derived from an EMBL/GenBank/DDBJ whole genome shotgun (WGS) entry which is preliminary data.</text>
</comment>
<gene>
    <name evidence="2" type="ORF">ACFSFY_13610</name>
</gene>
<sequence>MKNLLLLEWNKIKYPVLAVLFFCTVLSIYLCSTVYKNYSLEEQLEAWEVGTTVFNILFPLIAVIPTGWLLYYEKKNDFLSYTLPRASKKQYLFAKWIVMSSSAFTIVFTIFFVGALVTLFINDPIVVMYKKMDPLTEITFPSVELDHFLGSTFVHQPLLYATLLSFWKGILASLIATMGFLLSLFIQNLFIILTGPFVYLMVENYVLQVLNFRSYRFFLSFDPTMDSATDITSFSLVVGPVIVLLLMVLFFLYMRYVKKVTIYKV</sequence>
<reference evidence="3" key="1">
    <citation type="journal article" date="2019" name="Int. J. Syst. Evol. Microbiol.">
        <title>The Global Catalogue of Microorganisms (GCM) 10K type strain sequencing project: providing services to taxonomists for standard genome sequencing and annotation.</title>
        <authorList>
            <consortium name="The Broad Institute Genomics Platform"/>
            <consortium name="The Broad Institute Genome Sequencing Center for Infectious Disease"/>
            <person name="Wu L."/>
            <person name="Ma J."/>
        </authorList>
    </citation>
    <scope>NUCLEOTIDE SEQUENCE [LARGE SCALE GENOMIC DNA]</scope>
    <source>
        <strain evidence="3">CGMCC 4.7177</strain>
    </source>
</reference>
<feature type="transmembrane region" description="Helical" evidence="1">
    <location>
        <begin position="12"/>
        <end position="30"/>
    </location>
</feature>
<accession>A0ABW4SJA5</accession>
<feature type="transmembrane region" description="Helical" evidence="1">
    <location>
        <begin position="189"/>
        <end position="211"/>
    </location>
</feature>
<feature type="transmembrane region" description="Helical" evidence="1">
    <location>
        <begin position="50"/>
        <end position="72"/>
    </location>
</feature>
<keyword evidence="1" id="KW-1133">Transmembrane helix</keyword>
<feature type="transmembrane region" description="Helical" evidence="1">
    <location>
        <begin position="231"/>
        <end position="254"/>
    </location>
</feature>
<proteinExistence type="predicted"/>
<organism evidence="2 3">
    <name type="scientific">Sporosarcina siberiensis</name>
    <dbReference type="NCBI Taxonomy" id="1365606"/>
    <lineage>
        <taxon>Bacteria</taxon>
        <taxon>Bacillati</taxon>
        <taxon>Bacillota</taxon>
        <taxon>Bacilli</taxon>
        <taxon>Bacillales</taxon>
        <taxon>Caryophanaceae</taxon>
        <taxon>Sporosarcina</taxon>
    </lineage>
</organism>
<feature type="transmembrane region" description="Helical" evidence="1">
    <location>
        <begin position="93"/>
        <end position="121"/>
    </location>
</feature>
<evidence type="ECO:0000313" key="3">
    <source>
        <dbReference type="Proteomes" id="UP001597218"/>
    </source>
</evidence>